<dbReference type="Proteomes" id="UP000184038">
    <property type="component" value="Unassembled WGS sequence"/>
</dbReference>
<keyword evidence="1" id="KW-0812">Transmembrane</keyword>
<dbReference type="AlphaFoldDB" id="A0A1M7GKQ9"/>
<keyword evidence="1" id="KW-1133">Transmembrane helix</keyword>
<organism evidence="2 3">
    <name type="scientific">Anaerosporobacter mobilis DSM 15930</name>
    <dbReference type="NCBI Taxonomy" id="1120996"/>
    <lineage>
        <taxon>Bacteria</taxon>
        <taxon>Bacillati</taxon>
        <taxon>Bacillota</taxon>
        <taxon>Clostridia</taxon>
        <taxon>Lachnospirales</taxon>
        <taxon>Lachnospiraceae</taxon>
        <taxon>Anaerosporobacter</taxon>
    </lineage>
</organism>
<evidence type="ECO:0000313" key="3">
    <source>
        <dbReference type="Proteomes" id="UP000184038"/>
    </source>
</evidence>
<keyword evidence="3" id="KW-1185">Reference proteome</keyword>
<reference evidence="2 3" key="1">
    <citation type="submission" date="2016-11" db="EMBL/GenBank/DDBJ databases">
        <authorList>
            <person name="Jaros S."/>
            <person name="Januszkiewicz K."/>
            <person name="Wedrychowicz H."/>
        </authorList>
    </citation>
    <scope>NUCLEOTIDE SEQUENCE [LARGE SCALE GENOMIC DNA]</scope>
    <source>
        <strain evidence="2 3">DSM 15930</strain>
    </source>
</reference>
<keyword evidence="1" id="KW-0472">Membrane</keyword>
<gene>
    <name evidence="2" type="ORF">SAMN02746066_00978</name>
</gene>
<evidence type="ECO:0000256" key="1">
    <source>
        <dbReference type="SAM" id="Phobius"/>
    </source>
</evidence>
<protein>
    <submittedName>
        <fullName evidence="2">Uncharacterized protein</fullName>
    </submittedName>
</protein>
<accession>A0A1M7GKQ9</accession>
<dbReference type="EMBL" id="FRCP01000007">
    <property type="protein sequence ID" value="SHM16801.1"/>
    <property type="molecule type" value="Genomic_DNA"/>
</dbReference>
<feature type="transmembrane region" description="Helical" evidence="1">
    <location>
        <begin position="53"/>
        <end position="75"/>
    </location>
</feature>
<sequence>MIINGLFDFIFGLANVLFEFLPSVEIGFGTGFNTFLSIVSSVAYLLPMNTILIMFGIIISLMIFRIIVSVIKTIWQLLPIL</sequence>
<dbReference type="RefSeq" id="WP_073283887.1">
    <property type="nucleotide sequence ID" value="NZ_FRCP01000007.1"/>
</dbReference>
<evidence type="ECO:0000313" key="2">
    <source>
        <dbReference type="EMBL" id="SHM16801.1"/>
    </source>
</evidence>
<proteinExistence type="predicted"/>
<dbReference type="STRING" id="1120996.SAMN02746066_00978"/>
<name>A0A1M7GKQ9_9FIRM</name>